<dbReference type="GO" id="GO:0009307">
    <property type="term" value="P:DNA restriction-modification system"/>
    <property type="evidence" value="ECO:0007669"/>
    <property type="project" value="UniProtKB-KW"/>
</dbReference>
<keyword evidence="5 10" id="KW-0680">Restriction system</keyword>
<dbReference type="InterPro" id="IPR007409">
    <property type="entry name" value="Restrct_endonuc_type1_HsdR_N"/>
</dbReference>
<keyword evidence="13" id="KW-1185">Reference proteome</keyword>
<evidence type="ECO:0000256" key="2">
    <source>
        <dbReference type="ARBA" id="ARBA00008598"/>
    </source>
</evidence>
<accession>A0A327PA79</accession>
<dbReference type="InterPro" id="IPR055180">
    <property type="entry name" value="HsdR_RecA-like_helicase_dom_2"/>
</dbReference>
<comment type="catalytic activity">
    <reaction evidence="1 10">
        <text>Endonucleolytic cleavage of DNA to give random double-stranded fragments with terminal 5'-phosphates, ATP is simultaneously hydrolyzed.</text>
        <dbReference type="EC" id="3.1.21.3"/>
    </reaction>
</comment>
<dbReference type="Gene3D" id="3.90.1570.50">
    <property type="match status" value="1"/>
</dbReference>
<dbReference type="GO" id="GO:0009035">
    <property type="term" value="F:type I site-specific deoxyribonuclease activity"/>
    <property type="evidence" value="ECO:0007669"/>
    <property type="project" value="UniProtKB-EC"/>
</dbReference>
<evidence type="ECO:0000256" key="7">
    <source>
        <dbReference type="ARBA" id="ARBA00022801"/>
    </source>
</evidence>
<dbReference type="Pfam" id="PF22679">
    <property type="entry name" value="T1R_D3-like"/>
    <property type="match status" value="1"/>
</dbReference>
<evidence type="ECO:0000259" key="11">
    <source>
        <dbReference type="PROSITE" id="PS51192"/>
    </source>
</evidence>
<proteinExistence type="inferred from homology"/>
<dbReference type="GO" id="GO:0003677">
    <property type="term" value="F:DNA binding"/>
    <property type="evidence" value="ECO:0007669"/>
    <property type="project" value="UniProtKB-KW"/>
</dbReference>
<dbReference type="Gene3D" id="3.40.50.300">
    <property type="entry name" value="P-loop containing nucleotide triphosphate hydrolases"/>
    <property type="match status" value="2"/>
</dbReference>
<dbReference type="Pfam" id="PF04313">
    <property type="entry name" value="HSDR_N"/>
    <property type="match status" value="1"/>
</dbReference>
<dbReference type="SMART" id="SM00487">
    <property type="entry name" value="DEXDc"/>
    <property type="match status" value="1"/>
</dbReference>
<keyword evidence="7 10" id="KW-0378">Hydrolase</keyword>
<evidence type="ECO:0000256" key="10">
    <source>
        <dbReference type="RuleBase" id="RU364115"/>
    </source>
</evidence>
<dbReference type="PANTHER" id="PTHR30195:SF15">
    <property type="entry name" value="TYPE I RESTRICTION ENZYME HINDI ENDONUCLEASE SUBUNIT"/>
    <property type="match status" value="1"/>
</dbReference>
<comment type="subunit">
    <text evidence="10">The type I restriction/modification system is composed of three polypeptides R, M and S.</text>
</comment>
<organism evidence="12 13">
    <name type="scientific">Algoriphagus yeomjeoni</name>
    <dbReference type="NCBI Taxonomy" id="291403"/>
    <lineage>
        <taxon>Bacteria</taxon>
        <taxon>Pseudomonadati</taxon>
        <taxon>Bacteroidota</taxon>
        <taxon>Cytophagia</taxon>
        <taxon>Cytophagales</taxon>
        <taxon>Cyclobacteriaceae</taxon>
        <taxon>Algoriphagus</taxon>
    </lineage>
</organism>
<keyword evidence="9 10" id="KW-0238">DNA-binding</keyword>
<evidence type="ECO:0000313" key="13">
    <source>
        <dbReference type="Proteomes" id="UP000249610"/>
    </source>
</evidence>
<evidence type="ECO:0000256" key="8">
    <source>
        <dbReference type="ARBA" id="ARBA00022840"/>
    </source>
</evidence>
<dbReference type="NCBIfam" id="TIGR00348">
    <property type="entry name" value="hsdR"/>
    <property type="match status" value="1"/>
</dbReference>
<comment type="function">
    <text evidence="10">Subunit R is required for both nuclease and ATPase activities, but not for modification.</text>
</comment>
<dbReference type="CDD" id="cd18800">
    <property type="entry name" value="SF2_C_EcoR124I-like"/>
    <property type="match status" value="1"/>
</dbReference>
<dbReference type="PANTHER" id="PTHR30195">
    <property type="entry name" value="TYPE I SITE-SPECIFIC DEOXYRIBONUCLEASE PROTEIN SUBUNIT M AND R"/>
    <property type="match status" value="1"/>
</dbReference>
<evidence type="ECO:0000256" key="9">
    <source>
        <dbReference type="ARBA" id="ARBA00023125"/>
    </source>
</evidence>
<dbReference type="Pfam" id="PF18766">
    <property type="entry name" value="SWI2_SNF2"/>
    <property type="match status" value="1"/>
</dbReference>
<feature type="domain" description="Helicase ATP-binding" evidence="11">
    <location>
        <begin position="339"/>
        <end position="501"/>
    </location>
</feature>
<dbReference type="InterPro" id="IPR027417">
    <property type="entry name" value="P-loop_NTPase"/>
</dbReference>
<evidence type="ECO:0000256" key="6">
    <source>
        <dbReference type="ARBA" id="ARBA00022759"/>
    </source>
</evidence>
<dbReference type="RefSeq" id="WP_111612321.1">
    <property type="nucleotide sequence ID" value="NZ_QLLK01000008.1"/>
</dbReference>
<evidence type="ECO:0000256" key="4">
    <source>
        <dbReference type="ARBA" id="ARBA00022741"/>
    </source>
</evidence>
<evidence type="ECO:0000256" key="5">
    <source>
        <dbReference type="ARBA" id="ARBA00022747"/>
    </source>
</evidence>
<keyword evidence="6" id="KW-0255">Endonuclease</keyword>
<comment type="caution">
    <text evidence="12">The sequence shown here is derived from an EMBL/GenBank/DDBJ whole genome shotgun (WGS) entry which is preliminary data.</text>
</comment>
<keyword evidence="4 10" id="KW-0547">Nucleotide-binding</keyword>
<keyword evidence="3" id="KW-0540">Nuclease</keyword>
<keyword evidence="8 10" id="KW-0067">ATP-binding</keyword>
<dbReference type="GO" id="GO:0005524">
    <property type="term" value="F:ATP binding"/>
    <property type="evidence" value="ECO:0007669"/>
    <property type="project" value="UniProtKB-KW"/>
</dbReference>
<dbReference type="InterPro" id="IPR014001">
    <property type="entry name" value="Helicase_ATP-bd"/>
</dbReference>
<dbReference type="InterPro" id="IPR040980">
    <property type="entry name" value="SWI2_SNF2"/>
</dbReference>
<dbReference type="PROSITE" id="PS51192">
    <property type="entry name" value="HELICASE_ATP_BIND_1"/>
    <property type="match status" value="1"/>
</dbReference>
<dbReference type="OrthoDB" id="9758243at2"/>
<dbReference type="EMBL" id="QLLK01000008">
    <property type="protein sequence ID" value="RAI88074.1"/>
    <property type="molecule type" value="Genomic_DNA"/>
</dbReference>
<sequence length="1082" mass="124729">MDTPSFKEDHISQIPAIQWLCKLGFEYLPEGEAFKLRGGKTTQVLLEEVLRKQLRLINSEKKVSSSRNTYISEANIENGIRKLQEIPLNEGYIHSTEIIYNLLTLGMAVEQTVDGDRKSFTLQYIDWQNPQNNKFQVSEEFKVLRSNGKDHYIPDLVIFINGIPIVVLECKRPDMKEPIKQAISQHLRNQQEDGIRNFYVYAQLLVSLANQETSYATNGTPLKFWAQWKEKISSDLKRKEYEDQLRVIKKEKLDPTTHQKLFSDRFSYVKRYFEDLEKEEIQFTAQDEFLFNLCRPERLLDLIYNFILFDGGTKKVARYQQYFAVKKTLARLKVLVKDAKGRDRREGGVIWHTQGSGKSLTMVMMAQAIAMEKSILNPKIILVTDRTDLDRQITSTFRKCGMAVNNASTGTQLVHLLESPSDAVVTTIINKFTAAVKKIQKPLENPNIFVLIDEGHRTQHGTFNIEMQKTLPNACFIAMTGTPLFKKEKSTAAKFGGMIDAYTVDEAVKDGAVVPLLYEGRLPYLKVNSGPLDRFFDMVSEPFNDREKADFKRKFSRADQINSAEQRIYVTCWDISRHFRDNWQGTGFKGMLVCDKKLSAIKYKENLDEIGLVSSEVLISPIDDREGEDNAYEQSSDKVQRFWKKMMQEHGSAKKYESQVISRFQNLPDPEIIIVVDKLLTGFDEPKNTVLYLTRNLKDHKLLQAIARVNRVEEGKDFGFVIDYYGVIENLDDALKMYAAFQEFDELDMEGTLVNIEIEINRLPQRHSELWDIFKSVKNTRDAEAYQLILRDESVRVIFYDKLTSYGKSLKLALSTISFHERTDPKEIDRYKSDLLFFMKLRVAVVARFSDRIDYSRYEEQIQKLLDTHVTAEEVEPITDLVNIFDKDSFASEVEKTVGEAAKADKIASRTAKYISEKMDEDPAFYKKFSQLLSQTIADYEARRISETQYLQKTKNVMDAVLNHTDSDIPELLKDESVAAAFYGLTKEFLDEKISNTDALKSICETSALKINQLIKAEVFGQGQSPIVEWESKREITGKLIIEIGDYLIDEVRDKHAREISYSEIDSLAERILAVAKKRYRS</sequence>
<dbReference type="InterPro" id="IPR004473">
    <property type="entry name" value="Restrct_endonuc_typeI_HsdR"/>
</dbReference>
<evidence type="ECO:0000313" key="12">
    <source>
        <dbReference type="EMBL" id="RAI88074.1"/>
    </source>
</evidence>
<reference evidence="12 13" key="1">
    <citation type="submission" date="2018-06" db="EMBL/GenBank/DDBJ databases">
        <title>Genomic Encyclopedia of Archaeal and Bacterial Type Strains, Phase II (KMG-II): from individual species to whole genera.</title>
        <authorList>
            <person name="Goeker M."/>
        </authorList>
    </citation>
    <scope>NUCLEOTIDE SEQUENCE [LARGE SCALE GENOMIC DNA]</scope>
    <source>
        <strain evidence="12 13">DSM 23446</strain>
    </source>
</reference>
<protein>
    <recommendedName>
        <fullName evidence="10">Type I restriction enzyme endonuclease subunit</fullName>
        <shortName evidence="10">R protein</shortName>
        <ecNumber evidence="10">3.1.21.3</ecNumber>
    </recommendedName>
</protein>
<dbReference type="SUPFAM" id="SSF52540">
    <property type="entry name" value="P-loop containing nucleoside triphosphate hydrolases"/>
    <property type="match status" value="2"/>
</dbReference>
<dbReference type="AlphaFoldDB" id="A0A327PA79"/>
<comment type="similarity">
    <text evidence="2 10">Belongs to the HsdR family.</text>
</comment>
<name>A0A327PA79_9BACT</name>
<evidence type="ECO:0000256" key="1">
    <source>
        <dbReference type="ARBA" id="ARBA00000851"/>
    </source>
</evidence>
<gene>
    <name evidence="12" type="ORF">LV83_02992</name>
</gene>
<evidence type="ECO:0000256" key="3">
    <source>
        <dbReference type="ARBA" id="ARBA00022722"/>
    </source>
</evidence>
<dbReference type="CDD" id="cd22332">
    <property type="entry name" value="HsdR_N"/>
    <property type="match status" value="1"/>
</dbReference>
<dbReference type="Proteomes" id="UP000249610">
    <property type="component" value="Unassembled WGS sequence"/>
</dbReference>
<dbReference type="CDD" id="cd18030">
    <property type="entry name" value="DEXHc_RE_I_HsdR"/>
    <property type="match status" value="1"/>
</dbReference>
<dbReference type="InterPro" id="IPR051268">
    <property type="entry name" value="Type-I_R_enzyme_R_subunit"/>
</dbReference>
<dbReference type="EC" id="3.1.21.3" evidence="10"/>